<evidence type="ECO:0000313" key="1">
    <source>
        <dbReference type="EMBL" id="KAK5902847.1"/>
    </source>
</evidence>
<dbReference type="Proteomes" id="UP001335648">
    <property type="component" value="Unassembled WGS sequence"/>
</dbReference>
<dbReference type="EMBL" id="JAULUE010002051">
    <property type="protein sequence ID" value="KAK5902847.1"/>
    <property type="molecule type" value="Genomic_DNA"/>
</dbReference>
<gene>
    <name evidence="1" type="ORF">CesoFtcFv8_008064</name>
</gene>
<sequence length="72" mass="8182">MRATFYHKMMWSEEPGGSRATAGEEVEQVSSYLSRCALTTTCMSEAARLDMLTVHAMGWNRTPSIRHFPQDK</sequence>
<name>A0AAN8CFM5_9TELE</name>
<comment type="caution">
    <text evidence="1">The sequence shown here is derived from an EMBL/GenBank/DDBJ whole genome shotgun (WGS) entry which is preliminary data.</text>
</comment>
<dbReference type="AlphaFoldDB" id="A0AAN8CFM5"/>
<evidence type="ECO:0000313" key="2">
    <source>
        <dbReference type="Proteomes" id="UP001335648"/>
    </source>
</evidence>
<protein>
    <submittedName>
        <fullName evidence="1">Uncharacterized protein</fullName>
    </submittedName>
</protein>
<accession>A0AAN8CFM5</accession>
<reference evidence="1 2" key="1">
    <citation type="journal article" date="2023" name="Mol. Biol. Evol.">
        <title>Genomics of Secondarily Temperate Adaptation in the Only Non-Antarctic Icefish.</title>
        <authorList>
            <person name="Rivera-Colon A.G."/>
            <person name="Rayamajhi N."/>
            <person name="Minhas B.F."/>
            <person name="Madrigal G."/>
            <person name="Bilyk K.T."/>
            <person name="Yoon V."/>
            <person name="Hune M."/>
            <person name="Gregory S."/>
            <person name="Cheng C.H.C."/>
            <person name="Catchen J.M."/>
        </authorList>
    </citation>
    <scope>NUCLEOTIDE SEQUENCE [LARGE SCALE GENOMIC DNA]</scope>
    <source>
        <strain evidence="1">JC2023a</strain>
    </source>
</reference>
<keyword evidence="2" id="KW-1185">Reference proteome</keyword>
<organism evidence="1 2">
    <name type="scientific">Champsocephalus esox</name>
    <name type="common">pike icefish</name>
    <dbReference type="NCBI Taxonomy" id="159716"/>
    <lineage>
        <taxon>Eukaryota</taxon>
        <taxon>Metazoa</taxon>
        <taxon>Chordata</taxon>
        <taxon>Craniata</taxon>
        <taxon>Vertebrata</taxon>
        <taxon>Euteleostomi</taxon>
        <taxon>Actinopterygii</taxon>
        <taxon>Neopterygii</taxon>
        <taxon>Teleostei</taxon>
        <taxon>Neoteleostei</taxon>
        <taxon>Acanthomorphata</taxon>
        <taxon>Eupercaria</taxon>
        <taxon>Perciformes</taxon>
        <taxon>Notothenioidei</taxon>
        <taxon>Channichthyidae</taxon>
        <taxon>Champsocephalus</taxon>
    </lineage>
</organism>
<proteinExistence type="predicted"/>